<keyword evidence="2" id="KW-0812">Transmembrane</keyword>
<sequence length="54" mass="6018">MWPLWYVMVLIALNGLVPGVLWDLDGLTRPPGGPDPRKRLKPLTILDGPQRLTA</sequence>
<feature type="region of interest" description="Disordered" evidence="1">
    <location>
        <begin position="30"/>
        <end position="54"/>
    </location>
</feature>
<dbReference type="Proteomes" id="UP000217257">
    <property type="component" value="Chromosome"/>
</dbReference>
<dbReference type="KEGG" id="cfus:CYFUS_006747"/>
<keyword evidence="2" id="KW-0472">Membrane</keyword>
<reference evidence="3 4" key="1">
    <citation type="submission" date="2017-06" db="EMBL/GenBank/DDBJ databases">
        <title>Sequencing and comparative analysis of myxobacterial genomes.</title>
        <authorList>
            <person name="Rupp O."/>
            <person name="Goesmann A."/>
            <person name="Sogaard-Andersen L."/>
        </authorList>
    </citation>
    <scope>NUCLEOTIDE SEQUENCE [LARGE SCALE GENOMIC DNA]</scope>
    <source>
        <strain evidence="3 4">DSM 52655</strain>
    </source>
</reference>
<accession>A0A250JCT0</accession>
<evidence type="ECO:0000313" key="3">
    <source>
        <dbReference type="EMBL" id="ATB41282.1"/>
    </source>
</evidence>
<dbReference type="AlphaFoldDB" id="A0A250JCT0"/>
<proteinExistence type="predicted"/>
<evidence type="ECO:0000256" key="1">
    <source>
        <dbReference type="SAM" id="MobiDB-lite"/>
    </source>
</evidence>
<evidence type="ECO:0000313" key="4">
    <source>
        <dbReference type="Proteomes" id="UP000217257"/>
    </source>
</evidence>
<keyword evidence="2" id="KW-1133">Transmembrane helix</keyword>
<dbReference type="EMBL" id="CP022098">
    <property type="protein sequence ID" value="ATB41282.1"/>
    <property type="molecule type" value="Genomic_DNA"/>
</dbReference>
<name>A0A250JCT0_9BACT</name>
<protein>
    <submittedName>
        <fullName evidence="3">Uncharacterized protein</fullName>
    </submittedName>
</protein>
<organism evidence="3 4">
    <name type="scientific">Cystobacter fuscus</name>
    <dbReference type="NCBI Taxonomy" id="43"/>
    <lineage>
        <taxon>Bacteria</taxon>
        <taxon>Pseudomonadati</taxon>
        <taxon>Myxococcota</taxon>
        <taxon>Myxococcia</taxon>
        <taxon>Myxococcales</taxon>
        <taxon>Cystobacterineae</taxon>
        <taxon>Archangiaceae</taxon>
        <taxon>Cystobacter</taxon>
    </lineage>
</organism>
<feature type="transmembrane region" description="Helical" evidence="2">
    <location>
        <begin position="6"/>
        <end position="24"/>
    </location>
</feature>
<evidence type="ECO:0000256" key="2">
    <source>
        <dbReference type="SAM" id="Phobius"/>
    </source>
</evidence>
<gene>
    <name evidence="3" type="ORF">CYFUS_006747</name>
</gene>